<dbReference type="GO" id="GO:0006397">
    <property type="term" value="P:mRNA processing"/>
    <property type="evidence" value="ECO:0007669"/>
    <property type="project" value="UniProtKB-KW"/>
</dbReference>
<feature type="compositionally biased region" description="Basic and acidic residues" evidence="13">
    <location>
        <begin position="156"/>
        <end position="165"/>
    </location>
</feature>
<keyword evidence="11" id="KW-0508">mRNA splicing</keyword>
<feature type="domain" description="Btz" evidence="14">
    <location>
        <begin position="119"/>
        <end position="223"/>
    </location>
</feature>
<dbReference type="Pfam" id="PF09405">
    <property type="entry name" value="Btz"/>
    <property type="match status" value="1"/>
</dbReference>
<dbReference type="EMBL" id="FR823390">
    <property type="protein sequence ID" value="CBZ53254.1"/>
    <property type="molecule type" value="Genomic_DNA"/>
</dbReference>
<evidence type="ECO:0000259" key="14">
    <source>
        <dbReference type="Pfam" id="PF09405"/>
    </source>
</evidence>
<evidence type="ECO:0000256" key="5">
    <source>
        <dbReference type="ARBA" id="ARBA00022490"/>
    </source>
</evidence>
<dbReference type="GO" id="GO:0008380">
    <property type="term" value="P:RNA splicing"/>
    <property type="evidence" value="ECO:0007669"/>
    <property type="project" value="UniProtKB-KW"/>
</dbReference>
<reference evidence="15" key="2">
    <citation type="submission" date="2011-03" db="EMBL/GenBank/DDBJ databases">
        <title>Comparative genomics and transcriptomics of Neospora caninum and Toxoplasma gondii.</title>
        <authorList>
            <person name="Reid A.J."/>
            <person name="Sohal A."/>
            <person name="Harris D."/>
            <person name="Quail M."/>
            <person name="Sanders M."/>
            <person name="Berriman M."/>
            <person name="Wastling J.M."/>
            <person name="Pain A."/>
        </authorList>
    </citation>
    <scope>NUCLEOTIDE SEQUENCE</scope>
    <source>
        <strain evidence="15">Liverpool</strain>
    </source>
</reference>
<evidence type="ECO:0000313" key="15">
    <source>
        <dbReference type="EMBL" id="CBZ53254.1"/>
    </source>
</evidence>
<evidence type="ECO:0000313" key="16">
    <source>
        <dbReference type="EMBL" id="CEL67240.1"/>
    </source>
</evidence>
<feature type="region of interest" description="Disordered" evidence="13">
    <location>
        <begin position="1"/>
        <end position="462"/>
    </location>
</feature>
<feature type="compositionally biased region" description="Basic and acidic residues" evidence="13">
    <location>
        <begin position="1"/>
        <end position="15"/>
    </location>
</feature>
<evidence type="ECO:0000256" key="3">
    <source>
        <dbReference type="ARBA" id="ARBA00009548"/>
    </source>
</evidence>
<evidence type="ECO:0000256" key="10">
    <source>
        <dbReference type="ARBA" id="ARBA00023161"/>
    </source>
</evidence>
<dbReference type="VEuPathDB" id="ToxoDB:NCLIV_030410"/>
<evidence type="ECO:0000256" key="11">
    <source>
        <dbReference type="ARBA" id="ARBA00023187"/>
    </source>
</evidence>
<evidence type="ECO:0000256" key="2">
    <source>
        <dbReference type="ARBA" id="ARBA00004496"/>
    </source>
</evidence>
<dbReference type="GO" id="GO:0006417">
    <property type="term" value="P:regulation of translation"/>
    <property type="evidence" value="ECO:0007669"/>
    <property type="project" value="UniProtKB-KW"/>
</dbReference>
<protein>
    <submittedName>
        <fullName evidence="16">Translation initiation factor IF-2</fullName>
    </submittedName>
</protein>
<dbReference type="GO" id="GO:0003729">
    <property type="term" value="F:mRNA binding"/>
    <property type="evidence" value="ECO:0007669"/>
    <property type="project" value="InterPro"/>
</dbReference>
<keyword evidence="4" id="KW-0813">Transport</keyword>
<dbReference type="GO" id="GO:0051028">
    <property type="term" value="P:mRNA transport"/>
    <property type="evidence" value="ECO:0007669"/>
    <property type="project" value="UniProtKB-KW"/>
</dbReference>
<dbReference type="GO" id="GO:0003743">
    <property type="term" value="F:translation initiation factor activity"/>
    <property type="evidence" value="ECO:0007669"/>
    <property type="project" value="UniProtKB-KW"/>
</dbReference>
<dbReference type="AlphaFoldDB" id="F0VHP3"/>
<feature type="compositionally biased region" description="Basic and acidic residues" evidence="13">
    <location>
        <begin position="205"/>
        <end position="218"/>
    </location>
</feature>
<dbReference type="OrthoDB" id="333901at2759"/>
<keyword evidence="16" id="KW-0648">Protein biosynthesis</keyword>
<feature type="compositionally biased region" description="Basic and acidic residues" evidence="13">
    <location>
        <begin position="312"/>
        <end position="333"/>
    </location>
</feature>
<evidence type="ECO:0000256" key="6">
    <source>
        <dbReference type="ARBA" id="ARBA00022664"/>
    </source>
</evidence>
<accession>F0VHP3</accession>
<evidence type="ECO:0000256" key="4">
    <source>
        <dbReference type="ARBA" id="ARBA00022448"/>
    </source>
</evidence>
<keyword evidence="7" id="KW-0509">mRNA transport</keyword>
<feature type="compositionally biased region" description="Low complexity" evidence="13">
    <location>
        <begin position="264"/>
        <end position="280"/>
    </location>
</feature>
<proteinExistence type="inferred from homology"/>
<evidence type="ECO:0000256" key="8">
    <source>
        <dbReference type="ARBA" id="ARBA00022845"/>
    </source>
</evidence>
<dbReference type="EMBL" id="LN714483">
    <property type="protein sequence ID" value="CEL67240.1"/>
    <property type="molecule type" value="Genomic_DNA"/>
</dbReference>
<dbReference type="GO" id="GO:0005737">
    <property type="term" value="C:cytoplasm"/>
    <property type="evidence" value="ECO:0007669"/>
    <property type="project" value="UniProtKB-SubCell"/>
</dbReference>
<keyword evidence="5" id="KW-0963">Cytoplasm</keyword>
<dbReference type="GeneID" id="13443613"/>
<sequence>MRKQERPKNLRRDASGDEEDKDVFDDDDASAGSLSSDEDAQTGLEGGRESRAPQGSTVSPKGCPRDVNELPTAEDEVDADTRGRNEDDGEAFARTCGPNGEERRAEPFQGRGNRRATPTWQLIKEDPSFVPRGGSYFLHDDRGEASGEEPATDEEQPSRKGETRAFADVPSDDENFYSDDVPRSTQTRIGRPRKLWTADEAGQGEGRDGKWVHDRFETLLEGNDQPRPFRPIRGFYGPRPRIFRRTPPSGYAPGPRGGRRRAPAPRSAGSGHSGPHSAQPFGGAGRGGPRRSRETRFGRGADMRAVETPFPGEERGGRERGGRRKETDKRENEAYAVATPGKLVLASGAEGYNERPGQQGGVSTARGRGRGRRREGRAAGITTAYVVKGEQHGTTRASTGDSEHSQDRTPENNRDSSNVTDRTPRRPRGRRGGFRSRTGARTEWAVREQKPVPVETAAPVSA</sequence>
<evidence type="ECO:0000256" key="1">
    <source>
        <dbReference type="ARBA" id="ARBA00004123"/>
    </source>
</evidence>
<evidence type="ECO:0000256" key="13">
    <source>
        <dbReference type="SAM" id="MobiDB-lite"/>
    </source>
</evidence>
<evidence type="ECO:0000256" key="7">
    <source>
        <dbReference type="ARBA" id="ARBA00022816"/>
    </source>
</evidence>
<dbReference type="eggNOG" id="ENOG502QZ9A">
    <property type="taxonomic scope" value="Eukaryota"/>
</dbReference>
<keyword evidence="10" id="KW-0866">Nonsense-mediated mRNA decay</keyword>
<feature type="compositionally biased region" description="Acidic residues" evidence="13">
    <location>
        <begin position="146"/>
        <end position="155"/>
    </location>
</feature>
<reference evidence="17" key="3">
    <citation type="journal article" date="2012" name="PLoS Pathog.">
        <title>Comparative genomics of the apicomplexan parasites Toxoplasma gondii and Neospora caninum: Coccidia differing in host range and transmission strategy.</title>
        <authorList>
            <person name="Reid A.J."/>
            <person name="Vermont S.J."/>
            <person name="Cotton J.A."/>
            <person name="Harris D."/>
            <person name="Hill-Cawthorne G.A."/>
            <person name="Konen-Waisman S."/>
            <person name="Latham S.M."/>
            <person name="Mourier T."/>
            <person name="Norton R."/>
            <person name="Quail M.A."/>
            <person name="Sanders M."/>
            <person name="Shanmugam D."/>
            <person name="Sohal A."/>
            <person name="Wasmuth J.D."/>
            <person name="Brunk B."/>
            <person name="Grigg M.E."/>
            <person name="Howard J.C."/>
            <person name="Parkinson J."/>
            <person name="Roos D.S."/>
            <person name="Trees A.J."/>
            <person name="Berriman M."/>
            <person name="Pain A."/>
            <person name="Wastling J.M."/>
        </authorList>
    </citation>
    <scope>NUCLEOTIDE SEQUENCE [LARGE SCALE GENOMIC DNA]</scope>
    <source>
        <strain evidence="17">Liverpool</strain>
    </source>
</reference>
<dbReference type="Proteomes" id="UP000007494">
    <property type="component" value="Chromosome VIII"/>
</dbReference>
<comment type="similarity">
    <text evidence="3">Belongs to the CASC3 family.</text>
</comment>
<feature type="compositionally biased region" description="Basic and acidic residues" evidence="13">
    <location>
        <begin position="401"/>
        <end position="414"/>
    </location>
</feature>
<keyword evidence="17" id="KW-1185">Reference proteome</keyword>
<reference evidence="16" key="4">
    <citation type="journal article" date="2015" name="PLoS ONE">
        <title>Comprehensive Evaluation of Toxoplasma gondii VEG and Neospora caninum LIV Genomes with Tachyzoite Stage Transcriptome and Proteome Defines Novel Transcript Features.</title>
        <authorList>
            <person name="Ramaprasad A."/>
            <person name="Mourier T."/>
            <person name="Naeem R."/>
            <person name="Malas T.B."/>
            <person name="Moussa E."/>
            <person name="Panigrahi A."/>
            <person name="Vermont S.J."/>
            <person name="Otto T.D."/>
            <person name="Wastling J."/>
            <person name="Pain A."/>
        </authorList>
    </citation>
    <scope>NUCLEOTIDE SEQUENCE</scope>
    <source>
        <strain evidence="16">Liverpool</strain>
    </source>
</reference>
<keyword evidence="9" id="KW-0694">RNA-binding</keyword>
<dbReference type="RefSeq" id="XP_003883286.1">
    <property type="nucleotide sequence ID" value="XM_003883237.1"/>
</dbReference>
<evidence type="ECO:0000256" key="12">
    <source>
        <dbReference type="ARBA" id="ARBA00023242"/>
    </source>
</evidence>
<keyword evidence="6" id="KW-0507">mRNA processing</keyword>
<dbReference type="GO" id="GO:0000184">
    <property type="term" value="P:nuclear-transcribed mRNA catabolic process, nonsense-mediated decay"/>
    <property type="evidence" value="ECO:0007669"/>
    <property type="project" value="UniProtKB-KW"/>
</dbReference>
<feature type="compositionally biased region" description="Basic residues" evidence="13">
    <location>
        <begin position="425"/>
        <end position="434"/>
    </location>
</feature>
<organism evidence="15 17">
    <name type="scientific">Neospora caninum (strain Liverpool)</name>
    <dbReference type="NCBI Taxonomy" id="572307"/>
    <lineage>
        <taxon>Eukaryota</taxon>
        <taxon>Sar</taxon>
        <taxon>Alveolata</taxon>
        <taxon>Apicomplexa</taxon>
        <taxon>Conoidasida</taxon>
        <taxon>Coccidia</taxon>
        <taxon>Eucoccidiorida</taxon>
        <taxon>Eimeriorina</taxon>
        <taxon>Sarcocystidae</taxon>
        <taxon>Neospora</taxon>
    </lineage>
</organism>
<dbReference type="InterPro" id="IPR018545">
    <property type="entry name" value="Btz_dom"/>
</dbReference>
<name>F0VHP3_NEOCL</name>
<feature type="compositionally biased region" description="Acidic residues" evidence="13">
    <location>
        <begin position="16"/>
        <end position="29"/>
    </location>
</feature>
<reference evidence="15" key="1">
    <citation type="submission" date="2011-02" db="EMBL/GenBank/DDBJ databases">
        <authorList>
            <person name="Aslett M."/>
        </authorList>
    </citation>
    <scope>NUCLEOTIDE SEQUENCE</scope>
    <source>
        <strain evidence="15">Liverpool</strain>
    </source>
</reference>
<dbReference type="GO" id="GO:0035145">
    <property type="term" value="C:exon-exon junction complex"/>
    <property type="evidence" value="ECO:0007669"/>
    <property type="project" value="InterPro"/>
</dbReference>
<dbReference type="InParanoid" id="F0VHP3"/>
<feature type="compositionally biased region" description="Basic and acidic residues" evidence="13">
    <location>
        <begin position="291"/>
        <end position="305"/>
    </location>
</feature>
<dbReference type="OMA" id="DGRCHAQ"/>
<evidence type="ECO:0000256" key="9">
    <source>
        <dbReference type="ARBA" id="ARBA00022884"/>
    </source>
</evidence>
<comment type="subcellular location">
    <subcellularLocation>
        <location evidence="2">Cytoplasm</location>
    </subcellularLocation>
    <subcellularLocation>
        <location evidence="1">Nucleus</location>
    </subcellularLocation>
</comment>
<keyword evidence="12" id="KW-0539">Nucleus</keyword>
<gene>
    <name evidence="16" type="ORF">BN1204_030410</name>
    <name evidence="15" type="ORF">NCLIV_030410</name>
</gene>
<keyword evidence="8" id="KW-0810">Translation regulation</keyword>
<keyword evidence="16" id="KW-0396">Initiation factor</keyword>
<evidence type="ECO:0000313" key="17">
    <source>
        <dbReference type="Proteomes" id="UP000007494"/>
    </source>
</evidence>